<keyword evidence="2" id="KW-0813">Transport</keyword>
<keyword evidence="5" id="KW-1133">Transmembrane helix</keyword>
<evidence type="ECO:0000256" key="5">
    <source>
        <dbReference type="ARBA" id="ARBA00022989"/>
    </source>
</evidence>
<dbReference type="NCBIfam" id="NF002377">
    <property type="entry name" value="PRK01371.1-4"/>
    <property type="match status" value="1"/>
</dbReference>
<dbReference type="Gene3D" id="1.20.5.3310">
    <property type="match status" value="1"/>
</dbReference>
<dbReference type="InterPro" id="IPR003369">
    <property type="entry name" value="TatA/B/E"/>
</dbReference>
<evidence type="ECO:0000256" key="4">
    <source>
        <dbReference type="ARBA" id="ARBA00022927"/>
    </source>
</evidence>
<keyword evidence="7" id="KW-0472">Membrane</keyword>
<proteinExistence type="predicted"/>
<dbReference type="Proteomes" id="UP001183390">
    <property type="component" value="Unassembled WGS sequence"/>
</dbReference>
<evidence type="ECO:0000256" key="1">
    <source>
        <dbReference type="ARBA" id="ARBA00004167"/>
    </source>
</evidence>
<keyword evidence="4" id="KW-0653">Protein transport</keyword>
<evidence type="ECO:0000256" key="8">
    <source>
        <dbReference type="SAM" id="MobiDB-lite"/>
    </source>
</evidence>
<dbReference type="PRINTS" id="PR01506">
    <property type="entry name" value="TATBPROTEIN"/>
</dbReference>
<keyword evidence="10" id="KW-1185">Reference proteome</keyword>
<dbReference type="RefSeq" id="WP_274808246.1">
    <property type="nucleotide sequence ID" value="NZ_JAVREP010000006.1"/>
</dbReference>
<gene>
    <name evidence="9" type="ORF">RM479_11465</name>
</gene>
<dbReference type="Pfam" id="PF02416">
    <property type="entry name" value="TatA_B_E"/>
    <property type="match status" value="1"/>
</dbReference>
<reference evidence="10" key="1">
    <citation type="submission" date="2023-07" db="EMBL/GenBank/DDBJ databases">
        <title>30 novel species of actinomycetes from the DSMZ collection.</title>
        <authorList>
            <person name="Nouioui I."/>
        </authorList>
    </citation>
    <scope>NUCLEOTIDE SEQUENCE [LARGE SCALE GENOMIC DNA]</scope>
    <source>
        <strain evidence="10">DSM 44743</strain>
    </source>
</reference>
<accession>A0ABU2M8N0</accession>
<evidence type="ECO:0000256" key="7">
    <source>
        <dbReference type="ARBA" id="ARBA00023136"/>
    </source>
</evidence>
<sequence length="103" mass="11595">MFNISGGEFVVLLLLALLIFGPDQLPKAAQQVGRVLRQLRTMANSASKDIKEGLGPEYKDFDVQDLNPKRFVQKHFWEGDEEPEAKPVARLNGKRPPFDDEAT</sequence>
<evidence type="ECO:0000256" key="2">
    <source>
        <dbReference type="ARBA" id="ARBA00022448"/>
    </source>
</evidence>
<keyword evidence="3" id="KW-0812">Transmembrane</keyword>
<name>A0ABU2M8N0_9ACTN</name>
<evidence type="ECO:0000256" key="6">
    <source>
        <dbReference type="ARBA" id="ARBA00023010"/>
    </source>
</evidence>
<comment type="caution">
    <text evidence="9">The sequence shown here is derived from an EMBL/GenBank/DDBJ whole genome shotgun (WGS) entry which is preliminary data.</text>
</comment>
<organism evidence="9 10">
    <name type="scientific">Nocardiopsis lambiniae</name>
    <dbReference type="NCBI Taxonomy" id="3075539"/>
    <lineage>
        <taxon>Bacteria</taxon>
        <taxon>Bacillati</taxon>
        <taxon>Actinomycetota</taxon>
        <taxon>Actinomycetes</taxon>
        <taxon>Streptosporangiales</taxon>
        <taxon>Nocardiopsidaceae</taxon>
        <taxon>Nocardiopsis</taxon>
    </lineage>
</organism>
<protein>
    <submittedName>
        <fullName evidence="9">Sec-independent translocase</fullName>
    </submittedName>
</protein>
<comment type="subcellular location">
    <subcellularLocation>
        <location evidence="1">Membrane</location>
        <topology evidence="1">Single-pass membrane protein</topology>
    </subcellularLocation>
</comment>
<evidence type="ECO:0000313" key="10">
    <source>
        <dbReference type="Proteomes" id="UP001183390"/>
    </source>
</evidence>
<keyword evidence="6" id="KW-0811">Translocation</keyword>
<evidence type="ECO:0000313" key="9">
    <source>
        <dbReference type="EMBL" id="MDT0329028.1"/>
    </source>
</evidence>
<feature type="region of interest" description="Disordered" evidence="8">
    <location>
        <begin position="77"/>
        <end position="103"/>
    </location>
</feature>
<evidence type="ECO:0000256" key="3">
    <source>
        <dbReference type="ARBA" id="ARBA00022692"/>
    </source>
</evidence>
<dbReference type="EMBL" id="JAVREP010000006">
    <property type="protein sequence ID" value="MDT0329028.1"/>
    <property type="molecule type" value="Genomic_DNA"/>
</dbReference>